<reference evidence="1 2" key="1">
    <citation type="submission" date="2016-03" db="EMBL/GenBank/DDBJ databases">
        <title>Complete genome sequence of Thermococcus profundus strain DT5432.</title>
        <authorList>
            <person name="Oger P.M."/>
        </authorList>
    </citation>
    <scope>NUCLEOTIDE SEQUENCE [LARGE SCALE GENOMIC DNA]</scope>
    <source>
        <strain evidence="1 2">DT 5432</strain>
    </source>
</reference>
<evidence type="ECO:0000313" key="2">
    <source>
        <dbReference type="Proteomes" id="UP000250179"/>
    </source>
</evidence>
<dbReference type="AlphaFoldDB" id="A0A2Z2M8S7"/>
<gene>
    <name evidence="1" type="ORF">A3L09_05225</name>
</gene>
<name>A0A2Z2M8S7_THEPR</name>
<organism evidence="1 2">
    <name type="scientific">Thermococcus profundus</name>
    <dbReference type="NCBI Taxonomy" id="49899"/>
    <lineage>
        <taxon>Archaea</taxon>
        <taxon>Methanobacteriati</taxon>
        <taxon>Methanobacteriota</taxon>
        <taxon>Thermococci</taxon>
        <taxon>Thermococcales</taxon>
        <taxon>Thermococcaceae</taxon>
        <taxon>Thermococcus</taxon>
    </lineage>
</organism>
<keyword evidence="2" id="KW-1185">Reference proteome</keyword>
<evidence type="ECO:0000313" key="1">
    <source>
        <dbReference type="EMBL" id="ASJ02697.1"/>
    </source>
</evidence>
<sequence>MRQKMVWFVLGLMIGSLFLVAAYPQGSSPKNDTPPFQKIENSILVYYIGNETPSYFLRTAKVTGFRKIKTPHVLIVEGSYVENSSQLKQFIKEEILSGIPVIVKDNPELLKGIFKGQFYPRIVGGRNPDGTPLG</sequence>
<accession>A0A2Z2M8S7</accession>
<dbReference type="EMBL" id="CP014862">
    <property type="protein sequence ID" value="ASJ02697.1"/>
    <property type="molecule type" value="Genomic_DNA"/>
</dbReference>
<dbReference type="KEGG" id="tprf:A3L09_05225"/>
<dbReference type="Proteomes" id="UP000250179">
    <property type="component" value="Chromosome"/>
</dbReference>
<proteinExistence type="predicted"/>
<protein>
    <submittedName>
        <fullName evidence="1">Uncharacterized protein</fullName>
    </submittedName>
</protein>